<dbReference type="PANTHER" id="PTHR35317:SF23">
    <property type="entry name" value="OS04G0629600 PROTEIN"/>
    <property type="match status" value="1"/>
</dbReference>
<dbReference type="PANTHER" id="PTHR35317">
    <property type="entry name" value="OS04G0629600 PROTEIN"/>
    <property type="match status" value="1"/>
</dbReference>
<evidence type="ECO:0000313" key="6">
    <source>
        <dbReference type="Proteomes" id="UP001151760"/>
    </source>
</evidence>
<name>A0ABQ5H8U3_9ASTR</name>
<feature type="coiled-coil region" evidence="2">
    <location>
        <begin position="520"/>
        <end position="568"/>
    </location>
</feature>
<feature type="domain" description="CCHC-type" evidence="4">
    <location>
        <begin position="435"/>
        <end position="449"/>
    </location>
</feature>
<keyword evidence="1" id="KW-0862">Zinc</keyword>
<dbReference type="PROSITE" id="PS50158">
    <property type="entry name" value="ZF_CCHC"/>
    <property type="match status" value="1"/>
</dbReference>
<feature type="region of interest" description="Disordered" evidence="3">
    <location>
        <begin position="803"/>
        <end position="824"/>
    </location>
</feature>
<dbReference type="EMBL" id="BQNB010019345">
    <property type="protein sequence ID" value="GJT84305.1"/>
    <property type="molecule type" value="Genomic_DNA"/>
</dbReference>
<keyword evidence="6" id="KW-1185">Reference proteome</keyword>
<evidence type="ECO:0000256" key="2">
    <source>
        <dbReference type="SAM" id="Coils"/>
    </source>
</evidence>
<dbReference type="Proteomes" id="UP001151760">
    <property type="component" value="Unassembled WGS sequence"/>
</dbReference>
<evidence type="ECO:0000256" key="3">
    <source>
        <dbReference type="SAM" id="MobiDB-lite"/>
    </source>
</evidence>
<comment type="caution">
    <text evidence="5">The sequence shown here is derived from an EMBL/GenBank/DDBJ whole genome shotgun (WGS) entry which is preliminary data.</text>
</comment>
<reference evidence="5" key="2">
    <citation type="submission" date="2022-01" db="EMBL/GenBank/DDBJ databases">
        <authorList>
            <person name="Yamashiro T."/>
            <person name="Shiraishi A."/>
            <person name="Satake H."/>
            <person name="Nakayama K."/>
        </authorList>
    </citation>
    <scope>NUCLEOTIDE SEQUENCE</scope>
</reference>
<dbReference type="Pfam" id="PF00098">
    <property type="entry name" value="zf-CCHC"/>
    <property type="match status" value="1"/>
</dbReference>
<dbReference type="Gene3D" id="4.10.60.10">
    <property type="entry name" value="Zinc finger, CCHC-type"/>
    <property type="match status" value="1"/>
</dbReference>
<feature type="region of interest" description="Disordered" evidence="3">
    <location>
        <begin position="327"/>
        <end position="356"/>
    </location>
</feature>
<evidence type="ECO:0000313" key="5">
    <source>
        <dbReference type="EMBL" id="GJT84305.1"/>
    </source>
</evidence>
<dbReference type="SMART" id="SM00343">
    <property type="entry name" value="ZnF_C2HC"/>
    <property type="match status" value="2"/>
</dbReference>
<dbReference type="InterPro" id="IPR001878">
    <property type="entry name" value="Znf_CCHC"/>
</dbReference>
<accession>A0ABQ5H8U3</accession>
<reference evidence="5" key="1">
    <citation type="journal article" date="2022" name="Int. J. Mol. Sci.">
        <title>Draft Genome of Tanacetum Coccineum: Genomic Comparison of Closely Related Tanacetum-Family Plants.</title>
        <authorList>
            <person name="Yamashiro T."/>
            <person name="Shiraishi A."/>
            <person name="Nakayama K."/>
            <person name="Satake H."/>
        </authorList>
    </citation>
    <scope>NUCLEOTIDE SEQUENCE</scope>
</reference>
<proteinExistence type="predicted"/>
<evidence type="ECO:0000256" key="1">
    <source>
        <dbReference type="PROSITE-ProRule" id="PRU00047"/>
    </source>
</evidence>
<feature type="compositionally biased region" description="Polar residues" evidence="3">
    <location>
        <begin position="744"/>
        <end position="753"/>
    </location>
</feature>
<organism evidence="5 6">
    <name type="scientific">Tanacetum coccineum</name>
    <dbReference type="NCBI Taxonomy" id="301880"/>
    <lineage>
        <taxon>Eukaryota</taxon>
        <taxon>Viridiplantae</taxon>
        <taxon>Streptophyta</taxon>
        <taxon>Embryophyta</taxon>
        <taxon>Tracheophyta</taxon>
        <taxon>Spermatophyta</taxon>
        <taxon>Magnoliopsida</taxon>
        <taxon>eudicotyledons</taxon>
        <taxon>Gunneridae</taxon>
        <taxon>Pentapetalae</taxon>
        <taxon>asterids</taxon>
        <taxon>campanulids</taxon>
        <taxon>Asterales</taxon>
        <taxon>Asteraceae</taxon>
        <taxon>Asteroideae</taxon>
        <taxon>Anthemideae</taxon>
        <taxon>Anthemidinae</taxon>
        <taxon>Tanacetum</taxon>
    </lineage>
</organism>
<dbReference type="InterPro" id="IPR036875">
    <property type="entry name" value="Znf_CCHC_sf"/>
</dbReference>
<feature type="region of interest" description="Disordered" evidence="3">
    <location>
        <begin position="744"/>
        <end position="764"/>
    </location>
</feature>
<evidence type="ECO:0000259" key="4">
    <source>
        <dbReference type="PROSITE" id="PS50158"/>
    </source>
</evidence>
<keyword evidence="2" id="KW-0175">Coiled coil</keyword>
<keyword evidence="1" id="KW-0479">Metal-binding</keyword>
<protein>
    <submittedName>
        <fullName evidence="5">Ribonuclease H-like domain-containing protein</fullName>
    </submittedName>
</protein>
<feature type="compositionally biased region" description="Low complexity" evidence="3">
    <location>
        <begin position="337"/>
        <end position="356"/>
    </location>
</feature>
<sequence>MFNNKGLESVSIRRIQGIGYGVLEFLGARIRRIFLDGYGVLVVRIVIFKISSFKLQNARLLLIFTKYSELSLHDDASLDGSVPASNKGDAPAKPQQIITTNTLSNIKLPVLQKDDYDTWAMEMEHYLEYIDNEVWKVIQNGNSKKRVTKGKDGVYRVLPPTTQEEQFADEKERKARTLLLMAVPKDHLRRFHGMDDAKEIWAAIKTRFGGNANSKKMQKAVLKQQFEAFTISSKESLEKGYDRFQKLLSQLDALGAGVSDEDANHKFLRSLPPAWDSLAMTMRTKKNIDTLSIDDLYNNLSVFEQDIQKTSSSSLASDNVAFLSQAKASSSKHKPSHSSGSYSSYTTSSSKATPTATPGLADEVIHSFLATNADDVDLIHEDLDQIDDLDLEEMDINWQIAMTAIKIKKFYKKTGRRPRVDGKMHVAFDKRKVECFNCHNTGHFARECKFKGSKEGNRQEAGKGQNFKPVQIEKEALMTIDEGQINWVEQTTDEELNHALMAFTVNNEVSMCSKLCLDSFNALQAKYDELQSEFGDQEAALVAHKLAVKKLESQLKASHKQQSSLNEKLNFQANQIFEKDEKLKKYRRIGMKAVKDKDALQKIVDSWFASSKNLWKLIDCGMSSTVKLGLGHSIKSNAEVLGYEEEMSRGIFVLRETDEGYYDIPLYSRFKQVEYKGVPHPLSGDYTPREQEDIDDSLYEYGKYGPQPQSPSPTVSNASSIVFSICPSNDSDGELGAVSDASSTHYSTCQSNDSDGELGTVTDHSVNDDLVHDQIPIPSIEQVTIATQKTQPTQIVDPSCAQHVKPPRQPIKTPVTPSPIPSYKRQNWNQRMERELGAGYSFERKPCFVCGSLSHLIKNCDYYEKKMAREAALKSKRVVHTDVRQATPAWNNTNRVNKANQFTPRPVNVRPNLSTASNTIKTGRVNVNTGHGNVNSGSVHVNAGTQVKSGASRFNTGKQNVNSGSMHVNSGTQIKSAASRFNTGKQHINSGCVHINTARVNRPVSNKTSPKPFQVNFNSQNKCFSKQSSLVNRPFSRNTAHESNKYAVKGKMGTAVKTSAGCVWRKITPPSNTNSGHIPDSYGSSLSHMEHRGIFDSGMLWDMTGNRPILKISRTPKVGIICDKKLNVLFTEKECFVVSSDFKMPDENQEVRSPKF</sequence>
<dbReference type="SUPFAM" id="SSF57756">
    <property type="entry name" value="Retrovirus zinc finger-like domains"/>
    <property type="match status" value="1"/>
</dbReference>
<keyword evidence="1" id="KW-0863">Zinc-finger</keyword>
<gene>
    <name evidence="5" type="ORF">Tco_1058647</name>
</gene>
<dbReference type="Pfam" id="PF14223">
    <property type="entry name" value="Retrotran_gag_2"/>
    <property type="match status" value="1"/>
</dbReference>